<evidence type="ECO:0000313" key="2">
    <source>
        <dbReference type="Proteomes" id="UP001148838"/>
    </source>
</evidence>
<dbReference type="EMBL" id="JAJSOF020000015">
    <property type="protein sequence ID" value="KAJ4441821.1"/>
    <property type="molecule type" value="Genomic_DNA"/>
</dbReference>
<proteinExistence type="predicted"/>
<reference evidence="1 2" key="1">
    <citation type="journal article" date="2022" name="Allergy">
        <title>Genome assembly and annotation of Periplaneta americana reveal a comprehensive cockroach allergen profile.</title>
        <authorList>
            <person name="Wang L."/>
            <person name="Xiong Q."/>
            <person name="Saelim N."/>
            <person name="Wang L."/>
            <person name="Nong W."/>
            <person name="Wan A.T."/>
            <person name="Shi M."/>
            <person name="Liu X."/>
            <person name="Cao Q."/>
            <person name="Hui J.H.L."/>
            <person name="Sookrung N."/>
            <person name="Leung T.F."/>
            <person name="Tungtrongchitr A."/>
            <person name="Tsui S.K.W."/>
        </authorList>
    </citation>
    <scope>NUCLEOTIDE SEQUENCE [LARGE SCALE GENOMIC DNA]</scope>
    <source>
        <strain evidence="1">PWHHKU_190912</strain>
    </source>
</reference>
<sequence length="309" mass="35399">MVAAKCSRLIARTLIRAISFYGDSKKEKVYQRRPENVVQLRALLVELCRALSEDLCRKVVTNCVPTHYKPSGRSPINLGTDRLDIATCIHTLLSTDVHIRTDHVRYTLRYLHCFSVVSCPHPSDSALTGILVNTKCRLRRPECDRGYCDDEIRDTNRQGMMMGVIVTFDPQFVRKNCEENNCSWFVFKYCTVSSARRSFVITSLRKGIQPKKVIEMWAGMRGDRTGPRMKGIRCMKTGDVMTANNLFSETQQQKSSPSHSLRNYLLLLVETEFVERHDTATACLQSVNETHSNIRETSRTRLNVCNYTM</sequence>
<organism evidence="1 2">
    <name type="scientific">Periplaneta americana</name>
    <name type="common">American cockroach</name>
    <name type="synonym">Blatta americana</name>
    <dbReference type="NCBI Taxonomy" id="6978"/>
    <lineage>
        <taxon>Eukaryota</taxon>
        <taxon>Metazoa</taxon>
        <taxon>Ecdysozoa</taxon>
        <taxon>Arthropoda</taxon>
        <taxon>Hexapoda</taxon>
        <taxon>Insecta</taxon>
        <taxon>Pterygota</taxon>
        <taxon>Neoptera</taxon>
        <taxon>Polyneoptera</taxon>
        <taxon>Dictyoptera</taxon>
        <taxon>Blattodea</taxon>
        <taxon>Blattoidea</taxon>
        <taxon>Blattidae</taxon>
        <taxon>Blattinae</taxon>
        <taxon>Periplaneta</taxon>
    </lineage>
</organism>
<evidence type="ECO:0000313" key="1">
    <source>
        <dbReference type="EMBL" id="KAJ4441821.1"/>
    </source>
</evidence>
<protein>
    <submittedName>
        <fullName evidence="1">Uncharacterized protein</fullName>
    </submittedName>
</protein>
<name>A0ABQ8T5Q8_PERAM</name>
<comment type="caution">
    <text evidence="1">The sequence shown here is derived from an EMBL/GenBank/DDBJ whole genome shotgun (WGS) entry which is preliminary data.</text>
</comment>
<keyword evidence="2" id="KW-1185">Reference proteome</keyword>
<gene>
    <name evidence="1" type="ORF">ANN_11680</name>
</gene>
<dbReference type="Proteomes" id="UP001148838">
    <property type="component" value="Unassembled WGS sequence"/>
</dbReference>
<accession>A0ABQ8T5Q8</accession>